<dbReference type="GO" id="GO:0010181">
    <property type="term" value="F:FMN binding"/>
    <property type="evidence" value="ECO:0007669"/>
    <property type="project" value="InterPro"/>
</dbReference>
<comment type="caution">
    <text evidence="9">The sequence shown here is derived from an EMBL/GenBank/DDBJ whole genome shotgun (WGS) entry which is preliminary data.</text>
</comment>
<feature type="binding site" evidence="7">
    <location>
        <position position="114"/>
    </location>
    <ligand>
        <name>FMN</name>
        <dbReference type="ChEBI" id="CHEBI:58210"/>
    </ligand>
</feature>
<keyword evidence="3 7" id="KW-0288">FMN</keyword>
<sequence length="402" mass="43773">MYQTGRRIERAVTIEDLRRSAHRRLPAFVTEYLEGGAENEVTLARNRTAFSRRTLAPCALVDVSAVDLSTTLFGKRLRLPIVVAPTGLNGLLADQGDLQLAAAAARAGIPFAQSMVSMATIEAVARCLDTPHWMQLYVLRERAFAEHLIERALAAQCAALVLTVDGPVYGNREWDRRHYARPAVLDWPSRLETLAHPRWIADIWRRGRGPRFVNVETYTGTRMSAPQTAHWLRERMDASLHWSDLAWLRARWPRPLIVKGLLAADDVRRAIDAGVDGVVLSNHGGRQLDLVGSPLDLLPQVARFAKGRIALLMDSGIRRGSDVAQALALGADAVLVGRAVLYGLAAGSEAGAARALAILADELARTLALLGRPTVDALDASIFAKGMHTGPVPAMRPSARPA</sequence>
<evidence type="ECO:0000256" key="4">
    <source>
        <dbReference type="ARBA" id="ARBA00023002"/>
    </source>
</evidence>
<dbReference type="GO" id="GO:0004459">
    <property type="term" value="F:L-lactate dehydrogenase (NAD+) activity"/>
    <property type="evidence" value="ECO:0007669"/>
    <property type="project" value="TreeGrafter"/>
</dbReference>
<dbReference type="PROSITE" id="PS00557">
    <property type="entry name" value="FMN_HYDROXY_ACID_DH_1"/>
    <property type="match status" value="1"/>
</dbReference>
<keyword evidence="2 7" id="KW-0285">Flavoprotein</keyword>
<feature type="binding site" evidence="7">
    <location>
        <begin position="337"/>
        <end position="338"/>
    </location>
    <ligand>
        <name>FMN</name>
        <dbReference type="ChEBI" id="CHEBI:58210"/>
    </ligand>
</feature>
<dbReference type="InterPro" id="IPR037396">
    <property type="entry name" value="FMN_HAD"/>
</dbReference>
<evidence type="ECO:0000256" key="6">
    <source>
        <dbReference type="PIRSR" id="PIRSR000138-1"/>
    </source>
</evidence>
<dbReference type="PANTHER" id="PTHR10578:SF107">
    <property type="entry name" value="2-HYDROXYACID OXIDASE 1"/>
    <property type="match status" value="1"/>
</dbReference>
<feature type="binding site" evidence="7">
    <location>
        <position position="259"/>
    </location>
    <ligand>
        <name>FMN</name>
        <dbReference type="ChEBI" id="CHEBI:58210"/>
    </ligand>
</feature>
<keyword evidence="4" id="KW-0560">Oxidoreductase</keyword>
<feature type="active site" description="Proton acceptor" evidence="6">
    <location>
        <position position="283"/>
    </location>
</feature>
<dbReference type="Gene3D" id="3.20.20.70">
    <property type="entry name" value="Aldolase class I"/>
    <property type="match status" value="1"/>
</dbReference>
<dbReference type="Proteomes" id="UP000247772">
    <property type="component" value="Unassembled WGS sequence"/>
</dbReference>
<feature type="binding site" evidence="7">
    <location>
        <position position="163"/>
    </location>
    <ligand>
        <name>FMN</name>
        <dbReference type="ChEBI" id="CHEBI:58210"/>
    </ligand>
</feature>
<dbReference type="Pfam" id="PF01070">
    <property type="entry name" value="FMN_dh"/>
    <property type="match status" value="1"/>
</dbReference>
<evidence type="ECO:0000256" key="5">
    <source>
        <dbReference type="ARBA" id="ARBA00024042"/>
    </source>
</evidence>
<feature type="binding site" evidence="7">
    <location>
        <position position="135"/>
    </location>
    <ligand>
        <name>FMN</name>
        <dbReference type="ChEBI" id="CHEBI:58210"/>
    </ligand>
</feature>
<evidence type="ECO:0000256" key="3">
    <source>
        <dbReference type="ARBA" id="ARBA00022643"/>
    </source>
</evidence>
<dbReference type="GO" id="GO:0005886">
    <property type="term" value="C:plasma membrane"/>
    <property type="evidence" value="ECO:0007669"/>
    <property type="project" value="TreeGrafter"/>
</dbReference>
<evidence type="ECO:0000256" key="7">
    <source>
        <dbReference type="PIRSR" id="PIRSR000138-2"/>
    </source>
</evidence>
<dbReference type="InterPro" id="IPR012133">
    <property type="entry name" value="Alpha-hydoxy_acid_DH_FMN"/>
</dbReference>
<dbReference type="RefSeq" id="WP_110855999.1">
    <property type="nucleotide sequence ID" value="NZ_QJSQ01000015.1"/>
</dbReference>
<feature type="binding site" evidence="7">
    <location>
        <position position="281"/>
    </location>
    <ligand>
        <name>FMN</name>
        <dbReference type="ChEBI" id="CHEBI:58210"/>
    </ligand>
</feature>
<dbReference type="CDD" id="cd02809">
    <property type="entry name" value="alpha_hydroxyacid_oxid_FMN"/>
    <property type="match status" value="1"/>
</dbReference>
<dbReference type="PANTHER" id="PTHR10578">
    <property type="entry name" value="S -2-HYDROXY-ACID OXIDASE-RELATED"/>
    <property type="match status" value="1"/>
</dbReference>
<reference evidence="9 10" key="1">
    <citation type="submission" date="2018-06" db="EMBL/GenBank/DDBJ databases">
        <title>Genomic Encyclopedia of Type Strains, Phase IV (KMG-V): Genome sequencing to study the core and pangenomes of soil and plant-associated prokaryotes.</title>
        <authorList>
            <person name="Whitman W."/>
        </authorList>
    </citation>
    <scope>NUCLEOTIDE SEQUENCE [LARGE SCALE GENOMIC DNA]</scope>
    <source>
        <strain evidence="9 10">SRCL-318</strain>
    </source>
</reference>
<comment type="similarity">
    <text evidence="5">Belongs to the FMN-dependent alpha-hydroxy acid dehydrogenase family.</text>
</comment>
<dbReference type="AlphaFoldDB" id="A0A2V4TZ05"/>
<gene>
    <name evidence="9" type="ORF">C7410_11533</name>
</gene>
<evidence type="ECO:0000313" key="10">
    <source>
        <dbReference type="Proteomes" id="UP000247772"/>
    </source>
</evidence>
<evidence type="ECO:0000259" key="8">
    <source>
        <dbReference type="PROSITE" id="PS51349"/>
    </source>
</evidence>
<dbReference type="EMBL" id="QJSQ01000015">
    <property type="protein sequence ID" value="PYE21190.1"/>
    <property type="molecule type" value="Genomic_DNA"/>
</dbReference>
<dbReference type="OrthoDB" id="9770452at2"/>
<dbReference type="SUPFAM" id="SSF51395">
    <property type="entry name" value="FMN-linked oxidoreductases"/>
    <property type="match status" value="1"/>
</dbReference>
<feature type="binding site" evidence="7">
    <location>
        <begin position="314"/>
        <end position="318"/>
    </location>
    <ligand>
        <name>FMN</name>
        <dbReference type="ChEBI" id="CHEBI:58210"/>
    </ligand>
</feature>
<feature type="binding site" evidence="7">
    <location>
        <position position="137"/>
    </location>
    <ligand>
        <name>glyoxylate</name>
        <dbReference type="ChEBI" id="CHEBI:36655"/>
    </ligand>
</feature>
<feature type="binding site" evidence="7">
    <location>
        <position position="172"/>
    </location>
    <ligand>
        <name>glyoxylate</name>
        <dbReference type="ChEBI" id="CHEBI:36655"/>
    </ligand>
</feature>
<feature type="binding site" evidence="7">
    <location>
        <begin position="85"/>
        <end position="87"/>
    </location>
    <ligand>
        <name>FMN</name>
        <dbReference type="ChEBI" id="CHEBI:58210"/>
    </ligand>
</feature>
<feature type="binding site" evidence="7">
    <location>
        <position position="286"/>
    </location>
    <ligand>
        <name>glyoxylate</name>
        <dbReference type="ChEBI" id="CHEBI:36655"/>
    </ligand>
</feature>
<dbReference type="FunFam" id="3.20.20.70:FF:000029">
    <property type="entry name" value="L-lactate dehydrogenase"/>
    <property type="match status" value="1"/>
</dbReference>
<comment type="cofactor">
    <cofactor evidence="1">
        <name>FMN</name>
        <dbReference type="ChEBI" id="CHEBI:58210"/>
    </cofactor>
</comment>
<evidence type="ECO:0000256" key="2">
    <source>
        <dbReference type="ARBA" id="ARBA00022630"/>
    </source>
</evidence>
<dbReference type="PROSITE" id="PS51349">
    <property type="entry name" value="FMN_HYDROXY_ACID_DH_2"/>
    <property type="match status" value="1"/>
</dbReference>
<dbReference type="InterPro" id="IPR008259">
    <property type="entry name" value="FMN_hydac_DH_AS"/>
</dbReference>
<evidence type="ECO:0000256" key="1">
    <source>
        <dbReference type="ARBA" id="ARBA00001917"/>
    </source>
</evidence>
<dbReference type="InterPro" id="IPR013785">
    <property type="entry name" value="Aldolase_TIM"/>
</dbReference>
<evidence type="ECO:0000313" key="9">
    <source>
        <dbReference type="EMBL" id="PYE21190.1"/>
    </source>
</evidence>
<feature type="binding site" evidence="7">
    <location>
        <position position="283"/>
    </location>
    <ligand>
        <name>glyoxylate</name>
        <dbReference type="ChEBI" id="CHEBI:36655"/>
    </ligand>
</feature>
<name>A0A2V4TZ05_9BURK</name>
<dbReference type="InterPro" id="IPR000262">
    <property type="entry name" value="FMN-dep_DH"/>
</dbReference>
<dbReference type="GO" id="GO:0009060">
    <property type="term" value="P:aerobic respiration"/>
    <property type="evidence" value="ECO:0007669"/>
    <property type="project" value="TreeGrafter"/>
</dbReference>
<dbReference type="PIRSF" id="PIRSF000138">
    <property type="entry name" value="Al-hdrx_acd_dh"/>
    <property type="match status" value="1"/>
</dbReference>
<feature type="binding site" evidence="7">
    <location>
        <position position="32"/>
    </location>
    <ligand>
        <name>glyoxylate</name>
        <dbReference type="ChEBI" id="CHEBI:36655"/>
    </ligand>
</feature>
<organism evidence="9 10">
    <name type="scientific">Paraburkholderia silvatlantica</name>
    <dbReference type="NCBI Taxonomy" id="321895"/>
    <lineage>
        <taxon>Bacteria</taxon>
        <taxon>Pseudomonadati</taxon>
        <taxon>Pseudomonadota</taxon>
        <taxon>Betaproteobacteria</taxon>
        <taxon>Burkholderiales</taxon>
        <taxon>Burkholderiaceae</taxon>
        <taxon>Paraburkholderia</taxon>
    </lineage>
</organism>
<proteinExistence type="inferred from homology"/>
<feature type="domain" description="FMN hydroxy acid dehydrogenase" evidence="8">
    <location>
        <begin position="6"/>
        <end position="388"/>
    </location>
</feature>
<accession>A0A2V4TZ05</accession>
<protein>
    <submittedName>
        <fullName evidence="9">(S)-mandelate dehydrogenase</fullName>
    </submittedName>
</protein>